<keyword evidence="2" id="KW-1185">Reference proteome</keyword>
<dbReference type="NCBIfam" id="TIGR02610">
    <property type="entry name" value="PHA_gran_rgn"/>
    <property type="match status" value="1"/>
</dbReference>
<dbReference type="RefSeq" id="WP_331704018.1">
    <property type="nucleotide sequence ID" value="NZ_JAZHBO010000002.1"/>
</dbReference>
<dbReference type="Pfam" id="PF09650">
    <property type="entry name" value="PHA_gran_rgn"/>
    <property type="match status" value="1"/>
</dbReference>
<name>A0ABU7V2L8_9GAMM</name>
<comment type="caution">
    <text evidence="1">The sequence shown here is derived from an EMBL/GenBank/DDBJ whole genome shotgun (WGS) entry which is preliminary data.</text>
</comment>
<protein>
    <submittedName>
        <fullName evidence="1">Polyhydroxyalkanoic acid system family protein</fullName>
    </submittedName>
</protein>
<gene>
    <name evidence="1" type="ORF">V3390_07770</name>
</gene>
<organism evidence="1 2">
    <name type="scientific">Aquilutibacter rugosus</name>
    <dbReference type="NCBI Taxonomy" id="3115820"/>
    <lineage>
        <taxon>Bacteria</taxon>
        <taxon>Pseudomonadati</taxon>
        <taxon>Pseudomonadota</taxon>
        <taxon>Gammaproteobacteria</taxon>
        <taxon>Lysobacterales</taxon>
        <taxon>Lysobacteraceae</taxon>
        <taxon>Aquilutibacter</taxon>
    </lineage>
</organism>
<dbReference type="EMBL" id="JAZHBO010000002">
    <property type="protein sequence ID" value="MEF2156124.1"/>
    <property type="molecule type" value="Genomic_DNA"/>
</dbReference>
<proteinExistence type="predicted"/>
<reference evidence="1 2" key="1">
    <citation type="submission" date="2024-01" db="EMBL/GenBank/DDBJ databases">
        <title>Novel species of the genus Luteimonas isolated from rivers.</title>
        <authorList>
            <person name="Lu H."/>
        </authorList>
    </citation>
    <scope>NUCLEOTIDE SEQUENCE [LARGE SCALE GENOMIC DNA]</scope>
    <source>
        <strain evidence="1 2">FXH3W</strain>
    </source>
</reference>
<dbReference type="Proteomes" id="UP001356170">
    <property type="component" value="Unassembled WGS sequence"/>
</dbReference>
<evidence type="ECO:0000313" key="1">
    <source>
        <dbReference type="EMBL" id="MEF2156124.1"/>
    </source>
</evidence>
<accession>A0ABU7V2L8</accession>
<sequence length="92" mass="10203">MSQISIEQTHSLQPEAVRAAVDTLTEKLRSRFGANTQWADETLQFKDGGVEGEIRLLPGRVHVVAELGMIYGLMKGPIESEIRRVLQEQLGA</sequence>
<dbReference type="InterPro" id="IPR013433">
    <property type="entry name" value="PHA_gran_rgn"/>
</dbReference>
<evidence type="ECO:0000313" key="2">
    <source>
        <dbReference type="Proteomes" id="UP001356170"/>
    </source>
</evidence>